<dbReference type="EMBL" id="LKCM01000493">
    <property type="protein sequence ID" value="KPQ40910.1"/>
    <property type="molecule type" value="Genomic_DNA"/>
</dbReference>
<dbReference type="GO" id="GO:0016787">
    <property type="term" value="F:hydrolase activity"/>
    <property type="evidence" value="ECO:0007669"/>
    <property type="project" value="UniProtKB-KW"/>
</dbReference>
<dbReference type="Proteomes" id="UP000050360">
    <property type="component" value="Unassembled WGS sequence"/>
</dbReference>
<dbReference type="InterPro" id="IPR036866">
    <property type="entry name" value="RibonucZ/Hydroxyglut_hydro"/>
</dbReference>
<name>A0A0P7ZZB5_9EURY</name>
<accession>A0A0P7ZZB5</accession>
<dbReference type="GO" id="GO:0004521">
    <property type="term" value="F:RNA endonuclease activity"/>
    <property type="evidence" value="ECO:0007669"/>
    <property type="project" value="TreeGrafter"/>
</dbReference>
<dbReference type="AlphaFoldDB" id="A0A0P7ZZB5"/>
<feature type="domain" description="Beta-Casp" evidence="2">
    <location>
        <begin position="92"/>
        <end position="199"/>
    </location>
</feature>
<sequence>MQATFRVLPWYILKKINRPLFYTGDMNTIRTELQNGADTEFPDSDILLIESTYFGRDHTPRKILEERFIASIRETIESGGRAIIPAFGIGRTQEIMLMLKKHGLYAYVDGMGVDVFNLIKRSPENVPDIKKLENAFVSTNIVKREDREAIINEPSIIVTSAGMLNGGPVLYYIDEIFDDPKSKIHLTGYQAEDTNGRRALESRYIENGKRTVRLNCKLELV</sequence>
<dbReference type="PANTHER" id="PTHR11203">
    <property type="entry name" value="CLEAVAGE AND POLYADENYLATION SPECIFICITY FACTOR FAMILY MEMBER"/>
    <property type="match status" value="1"/>
</dbReference>
<proteinExistence type="predicted"/>
<comment type="caution">
    <text evidence="3">The sequence shown here is derived from an EMBL/GenBank/DDBJ whole genome shotgun (WGS) entry which is preliminary data.</text>
</comment>
<keyword evidence="1" id="KW-0378">Hydrolase</keyword>
<dbReference type="SMART" id="SM01027">
    <property type="entry name" value="Beta-Casp"/>
    <property type="match status" value="1"/>
</dbReference>
<evidence type="ECO:0000313" key="3">
    <source>
        <dbReference type="EMBL" id="KPQ40910.1"/>
    </source>
</evidence>
<dbReference type="Gene3D" id="3.40.50.10890">
    <property type="match status" value="1"/>
</dbReference>
<dbReference type="InterPro" id="IPR050698">
    <property type="entry name" value="MBL"/>
</dbReference>
<dbReference type="SUPFAM" id="SSF56281">
    <property type="entry name" value="Metallo-hydrolase/oxidoreductase"/>
    <property type="match status" value="1"/>
</dbReference>
<protein>
    <submittedName>
        <fullName evidence="3">mRNA 3-end processing factor</fullName>
    </submittedName>
</protein>
<evidence type="ECO:0000256" key="1">
    <source>
        <dbReference type="ARBA" id="ARBA00022801"/>
    </source>
</evidence>
<evidence type="ECO:0000259" key="2">
    <source>
        <dbReference type="SMART" id="SM01027"/>
    </source>
</evidence>
<dbReference type="InterPro" id="IPR022712">
    <property type="entry name" value="Beta_Casp"/>
</dbReference>
<dbReference type="Pfam" id="PF10996">
    <property type="entry name" value="Beta-Casp"/>
    <property type="match status" value="1"/>
</dbReference>
<gene>
    <name evidence="3" type="ORF">MPEBLZ_04544</name>
</gene>
<reference evidence="3 4" key="1">
    <citation type="submission" date="2015-09" db="EMBL/GenBank/DDBJ databases">
        <title>A metagenomics-based metabolic model of nitrate-dependent anaerobic oxidation of methane by Methanoperedens-like archaea.</title>
        <authorList>
            <person name="Arshad A."/>
            <person name="Speth D.R."/>
            <person name="De Graaf R.M."/>
            <person name="Op Den Camp H.J."/>
            <person name="Jetten M.S."/>
            <person name="Welte C.U."/>
        </authorList>
    </citation>
    <scope>NUCLEOTIDE SEQUENCE [LARGE SCALE GENOMIC DNA]</scope>
</reference>
<organism evidence="3 4">
    <name type="scientific">Candidatus Methanoperedens nitratireducens</name>
    <dbReference type="NCBI Taxonomy" id="1392998"/>
    <lineage>
        <taxon>Archaea</taxon>
        <taxon>Methanobacteriati</taxon>
        <taxon>Methanobacteriota</taxon>
        <taxon>Stenosarchaea group</taxon>
        <taxon>Methanomicrobia</taxon>
        <taxon>Methanosarcinales</taxon>
        <taxon>ANME-2 cluster</taxon>
        <taxon>Candidatus Methanoperedentaceae</taxon>
        <taxon>Candidatus Methanoperedens</taxon>
    </lineage>
</organism>
<dbReference type="PANTHER" id="PTHR11203:SF52">
    <property type="entry name" value="MRNA 3-END PROCESSING FACTOR"/>
    <property type="match status" value="1"/>
</dbReference>
<evidence type="ECO:0000313" key="4">
    <source>
        <dbReference type="Proteomes" id="UP000050360"/>
    </source>
</evidence>